<name>A0A9E8KQV5_9ALTE</name>
<evidence type="ECO:0000313" key="18">
    <source>
        <dbReference type="Proteomes" id="UP001164472"/>
    </source>
</evidence>
<dbReference type="Proteomes" id="UP001164472">
    <property type="component" value="Chromosome"/>
</dbReference>
<dbReference type="EC" id="2.7.1.156" evidence="14"/>
<dbReference type="PIRSF" id="PIRSF006135">
    <property type="entry name" value="CobU"/>
    <property type="match status" value="1"/>
</dbReference>
<keyword evidence="18" id="KW-1185">Reference proteome</keyword>
<dbReference type="InterPro" id="IPR027417">
    <property type="entry name" value="P-loop_NTPase"/>
</dbReference>
<feature type="binding site" evidence="16">
    <location>
        <position position="82"/>
    </location>
    <ligand>
        <name>GTP</name>
        <dbReference type="ChEBI" id="CHEBI:37565"/>
    </ligand>
</feature>
<comment type="pathway">
    <text evidence="5 14">Cofactor biosynthesis; adenosylcobalamin biosynthesis; adenosylcobalamin from cob(II)yrinate a,c-diamide: step 6/7.</text>
</comment>
<organism evidence="17 18">
    <name type="scientific">Alkalimarinus sediminis</name>
    <dbReference type="NCBI Taxonomy" id="1632866"/>
    <lineage>
        <taxon>Bacteria</taxon>
        <taxon>Pseudomonadati</taxon>
        <taxon>Pseudomonadota</taxon>
        <taxon>Gammaproteobacteria</taxon>
        <taxon>Alteromonadales</taxon>
        <taxon>Alteromonadaceae</taxon>
        <taxon>Alkalimarinus</taxon>
    </lineage>
</organism>
<comment type="similarity">
    <text evidence="7 14">Belongs to the CobU/CobP family.</text>
</comment>
<dbReference type="Gene3D" id="3.40.50.300">
    <property type="entry name" value="P-loop containing nucleotide triphosphate hydrolases"/>
    <property type="match status" value="1"/>
</dbReference>
<dbReference type="CDD" id="cd00544">
    <property type="entry name" value="CobU"/>
    <property type="match status" value="1"/>
</dbReference>
<evidence type="ECO:0000256" key="16">
    <source>
        <dbReference type="PIRSR" id="PIRSR006135-2"/>
    </source>
</evidence>
<accession>A0A9E8KQV5</accession>
<dbReference type="GO" id="GO:0009236">
    <property type="term" value="P:cobalamin biosynthetic process"/>
    <property type="evidence" value="ECO:0007669"/>
    <property type="project" value="UniProtKB-UniRule"/>
</dbReference>
<sequence>MKELILGGARSGKSRLAEQRAGATQQDVLYIATAQAYDDEMNERIARHQNDRPPHWQTLEEPLYLGRALQENAKQGQVILVDCLTLWLSNLLCMDDPSFFETEKKSLLECYRQLPGQLILVSNEVGQGIVPDNALARRFIDEAGWLHQSLAAQSDQVTFVTAGLAQQLKP</sequence>
<evidence type="ECO:0000256" key="7">
    <source>
        <dbReference type="ARBA" id="ARBA00007490"/>
    </source>
</evidence>
<dbReference type="PANTHER" id="PTHR34848">
    <property type="match status" value="1"/>
</dbReference>
<evidence type="ECO:0000256" key="12">
    <source>
        <dbReference type="ARBA" id="ARBA00022840"/>
    </source>
</evidence>
<dbReference type="PANTHER" id="PTHR34848:SF1">
    <property type="entry name" value="BIFUNCTIONAL ADENOSYLCOBALAMIN BIOSYNTHESIS PROTEIN COBU"/>
    <property type="match status" value="1"/>
</dbReference>
<dbReference type="Pfam" id="PF02283">
    <property type="entry name" value="CobU"/>
    <property type="match status" value="1"/>
</dbReference>
<dbReference type="GO" id="GO:0005524">
    <property type="term" value="F:ATP binding"/>
    <property type="evidence" value="ECO:0007669"/>
    <property type="project" value="UniProtKB-UniRule"/>
</dbReference>
<evidence type="ECO:0000256" key="5">
    <source>
        <dbReference type="ARBA" id="ARBA00004692"/>
    </source>
</evidence>
<protein>
    <recommendedName>
        <fullName evidence="14">Bifunctional adenosylcobalamin biosynthesis protein</fullName>
        <ecNumber evidence="14">2.7.1.156</ecNumber>
        <ecNumber evidence="14">2.7.7.62</ecNumber>
    </recommendedName>
</protein>
<evidence type="ECO:0000256" key="3">
    <source>
        <dbReference type="ARBA" id="ARBA00001522"/>
    </source>
</evidence>
<dbReference type="NCBIfam" id="NF004469">
    <property type="entry name" value="PRK05800.1"/>
    <property type="match status" value="1"/>
</dbReference>
<keyword evidence="9 14" id="KW-0808">Transferase</keyword>
<keyword evidence="8 14" id="KW-0169">Cobalamin biosynthesis</keyword>
<keyword evidence="12 14" id="KW-0067">ATP-binding</keyword>
<reference evidence="17" key="1">
    <citation type="submission" date="2022-07" db="EMBL/GenBank/DDBJ databases">
        <title>Alkalimarinus sp. nov., isolated from gut of a Alitta virens.</title>
        <authorList>
            <person name="Yang A.I."/>
            <person name="Shin N.-R."/>
        </authorList>
    </citation>
    <scope>NUCLEOTIDE SEQUENCE</scope>
    <source>
        <strain evidence="17">FA028</strain>
    </source>
</reference>
<evidence type="ECO:0000256" key="14">
    <source>
        <dbReference type="PIRNR" id="PIRNR006135"/>
    </source>
</evidence>
<evidence type="ECO:0000256" key="2">
    <source>
        <dbReference type="ARBA" id="ARBA00000711"/>
    </source>
</evidence>
<keyword evidence="10 14" id="KW-0547">Nucleotide-binding</keyword>
<dbReference type="EMBL" id="CP101527">
    <property type="protein sequence ID" value="UZW75262.1"/>
    <property type="molecule type" value="Genomic_DNA"/>
</dbReference>
<evidence type="ECO:0000256" key="10">
    <source>
        <dbReference type="ARBA" id="ARBA00022741"/>
    </source>
</evidence>
<dbReference type="GO" id="GO:0005525">
    <property type="term" value="F:GTP binding"/>
    <property type="evidence" value="ECO:0007669"/>
    <property type="project" value="UniProtKB-UniRule"/>
</dbReference>
<dbReference type="FunFam" id="3.40.50.300:FF:001825">
    <property type="entry name" value="Bifunctional adenosylcobalamin biosynthesis protein"/>
    <property type="match status" value="1"/>
</dbReference>
<dbReference type="KEGG" id="asem:NNL22_01255"/>
<dbReference type="GO" id="GO:0043752">
    <property type="term" value="F:adenosylcobinamide kinase activity"/>
    <property type="evidence" value="ECO:0007669"/>
    <property type="project" value="UniProtKB-EC"/>
</dbReference>
<gene>
    <name evidence="17" type="primary">cobU</name>
    <name evidence="17" type="ORF">NNL22_01255</name>
</gene>
<keyword evidence="13 14" id="KW-0342">GTP-binding</keyword>
<feature type="binding site" evidence="16">
    <location>
        <begin position="32"/>
        <end position="34"/>
    </location>
    <ligand>
        <name>GTP</name>
        <dbReference type="ChEBI" id="CHEBI:37565"/>
    </ligand>
</feature>
<dbReference type="RefSeq" id="WP_251810900.1">
    <property type="nucleotide sequence ID" value="NZ_CP101527.1"/>
</dbReference>
<dbReference type="AlphaFoldDB" id="A0A9E8KQV5"/>
<evidence type="ECO:0000256" key="6">
    <source>
        <dbReference type="ARBA" id="ARBA00005159"/>
    </source>
</evidence>
<evidence type="ECO:0000256" key="9">
    <source>
        <dbReference type="ARBA" id="ARBA00022679"/>
    </source>
</evidence>
<evidence type="ECO:0000256" key="4">
    <source>
        <dbReference type="ARBA" id="ARBA00003889"/>
    </source>
</evidence>
<evidence type="ECO:0000256" key="8">
    <source>
        <dbReference type="ARBA" id="ARBA00022573"/>
    </source>
</evidence>
<feature type="binding site" evidence="16">
    <location>
        <position position="60"/>
    </location>
    <ligand>
        <name>GTP</name>
        <dbReference type="ChEBI" id="CHEBI:37565"/>
    </ligand>
</feature>
<keyword evidence="17" id="KW-0548">Nucleotidyltransferase</keyword>
<dbReference type="GO" id="GO:0008820">
    <property type="term" value="F:cobinamide phosphate guanylyltransferase activity"/>
    <property type="evidence" value="ECO:0007669"/>
    <property type="project" value="UniProtKB-UniRule"/>
</dbReference>
<feature type="active site" description="GMP-histidine intermediate" evidence="15">
    <location>
        <position position="48"/>
    </location>
</feature>
<dbReference type="EC" id="2.7.7.62" evidence="14"/>
<proteinExistence type="inferred from homology"/>
<dbReference type="InterPro" id="IPR003203">
    <property type="entry name" value="CobU/CobP"/>
</dbReference>
<comment type="catalytic activity">
    <reaction evidence="2 14">
        <text>adenosylcob(III)inamide phosphate + GTP + H(+) = adenosylcob(III)inamide-GDP + diphosphate</text>
        <dbReference type="Rhea" id="RHEA:22712"/>
        <dbReference type="ChEBI" id="CHEBI:15378"/>
        <dbReference type="ChEBI" id="CHEBI:33019"/>
        <dbReference type="ChEBI" id="CHEBI:37565"/>
        <dbReference type="ChEBI" id="CHEBI:58502"/>
        <dbReference type="ChEBI" id="CHEBI:60487"/>
        <dbReference type="EC" id="2.7.7.62"/>
    </reaction>
</comment>
<evidence type="ECO:0000256" key="11">
    <source>
        <dbReference type="ARBA" id="ARBA00022777"/>
    </source>
</evidence>
<evidence type="ECO:0000256" key="15">
    <source>
        <dbReference type="PIRSR" id="PIRSR006135-1"/>
    </source>
</evidence>
<evidence type="ECO:0000256" key="1">
    <source>
        <dbReference type="ARBA" id="ARBA00000312"/>
    </source>
</evidence>
<feature type="binding site" evidence="16">
    <location>
        <begin position="7"/>
        <end position="14"/>
    </location>
    <ligand>
        <name>GTP</name>
        <dbReference type="ChEBI" id="CHEBI:37565"/>
    </ligand>
</feature>
<dbReference type="SUPFAM" id="SSF52540">
    <property type="entry name" value="P-loop containing nucleoside triphosphate hydrolases"/>
    <property type="match status" value="1"/>
</dbReference>
<keyword evidence="11 14" id="KW-0418">Kinase</keyword>
<comment type="catalytic activity">
    <reaction evidence="1 14">
        <text>adenosylcob(III)inamide + ATP = adenosylcob(III)inamide phosphate + ADP + H(+)</text>
        <dbReference type="Rhea" id="RHEA:15769"/>
        <dbReference type="ChEBI" id="CHEBI:2480"/>
        <dbReference type="ChEBI" id="CHEBI:15378"/>
        <dbReference type="ChEBI" id="CHEBI:30616"/>
        <dbReference type="ChEBI" id="CHEBI:58502"/>
        <dbReference type="ChEBI" id="CHEBI:456216"/>
        <dbReference type="EC" id="2.7.1.156"/>
    </reaction>
</comment>
<comment type="function">
    <text evidence="4 14">Catalyzes ATP-dependent phosphorylation of adenosylcobinamide and addition of GMP to adenosylcobinamide phosphate.</text>
</comment>
<comment type="pathway">
    <text evidence="6 14">Cofactor biosynthesis; adenosylcobalamin biosynthesis; adenosylcobalamin from cob(II)yrinate a,c-diamide: step 5/7.</text>
</comment>
<evidence type="ECO:0000313" key="17">
    <source>
        <dbReference type="EMBL" id="UZW75262.1"/>
    </source>
</evidence>
<evidence type="ECO:0000256" key="13">
    <source>
        <dbReference type="ARBA" id="ARBA00023134"/>
    </source>
</evidence>
<comment type="catalytic activity">
    <reaction evidence="3">
        <text>adenosylcob(III)inamide + GTP = adenosylcob(III)inamide phosphate + GDP + H(+)</text>
        <dbReference type="Rhea" id="RHEA:15765"/>
        <dbReference type="ChEBI" id="CHEBI:2480"/>
        <dbReference type="ChEBI" id="CHEBI:15378"/>
        <dbReference type="ChEBI" id="CHEBI:37565"/>
        <dbReference type="ChEBI" id="CHEBI:58189"/>
        <dbReference type="ChEBI" id="CHEBI:58502"/>
        <dbReference type="EC" id="2.7.1.156"/>
    </reaction>
</comment>